<keyword evidence="3" id="KW-1185">Reference proteome</keyword>
<evidence type="ECO:0000313" key="2">
    <source>
        <dbReference type="EMBL" id="QEE17663.1"/>
    </source>
</evidence>
<proteinExistence type="predicted"/>
<evidence type="ECO:0008006" key="4">
    <source>
        <dbReference type="Google" id="ProtNLM"/>
    </source>
</evidence>
<dbReference type="Proteomes" id="UP000321408">
    <property type="component" value="Chromosome"/>
</dbReference>
<feature type="compositionally biased region" description="Basic and acidic residues" evidence="1">
    <location>
        <begin position="13"/>
        <end position="27"/>
    </location>
</feature>
<evidence type="ECO:0000256" key="1">
    <source>
        <dbReference type="SAM" id="MobiDB-lite"/>
    </source>
</evidence>
<feature type="compositionally biased region" description="Basic residues" evidence="1">
    <location>
        <begin position="1"/>
        <end position="12"/>
    </location>
</feature>
<dbReference type="KEGG" id="psyt:DSAG12_03500"/>
<dbReference type="EMBL" id="CP042905">
    <property type="protein sequence ID" value="QEE17663.1"/>
    <property type="molecule type" value="Genomic_DNA"/>
</dbReference>
<organism evidence="2 3">
    <name type="scientific">Promethearchaeum syntrophicum</name>
    <dbReference type="NCBI Taxonomy" id="2594042"/>
    <lineage>
        <taxon>Archaea</taxon>
        <taxon>Promethearchaeati</taxon>
        <taxon>Promethearchaeota</taxon>
        <taxon>Promethearchaeia</taxon>
        <taxon>Promethearchaeales</taxon>
        <taxon>Promethearchaeaceae</taxon>
        <taxon>Promethearchaeum</taxon>
    </lineage>
</organism>
<evidence type="ECO:0000313" key="3">
    <source>
        <dbReference type="Proteomes" id="UP000321408"/>
    </source>
</evidence>
<accession>A0A5B9DFV4</accession>
<protein>
    <recommendedName>
        <fullName evidence="4">Bacterial sensory transduction regulator</fullName>
    </recommendedName>
</protein>
<reference evidence="2 3" key="1">
    <citation type="journal article" date="2020" name="Nature">
        <title>Isolation of an archaeon at the prokaryote-eukaryote interface.</title>
        <authorList>
            <person name="Imachi H."/>
            <person name="Nobu M.K."/>
            <person name="Nakahara N."/>
            <person name="Morono Y."/>
            <person name="Ogawara M."/>
            <person name="Takaki Y."/>
            <person name="Takano Y."/>
            <person name="Uematsu K."/>
            <person name="Ikuta T."/>
            <person name="Ito M."/>
            <person name="Matsui Y."/>
            <person name="Miyazaki M."/>
            <person name="Murata K."/>
            <person name="Saito Y."/>
            <person name="Sakai S."/>
            <person name="Song C."/>
            <person name="Tasumi E."/>
            <person name="Yamanaka Y."/>
            <person name="Yamaguchi T."/>
            <person name="Kamagata Y."/>
            <person name="Tamaki H."/>
            <person name="Takai K."/>
        </authorList>
    </citation>
    <scope>NUCLEOTIDE SEQUENCE [LARGE SCALE GENOMIC DNA]</scope>
    <source>
        <strain evidence="2 3">MK-D1</strain>
    </source>
</reference>
<sequence length="209" mass="24141">MGKKKSPTKKKTSKIDLPKSIKEDSQDKIAPYPAKALDKNLQKLLTKEEREKMEENLSKIEKYLSDIGIVDMKVDVEKLIITIPFEYEEFTFLSHVVISTEWILIKTSIYEIEPGKLNQQALLNLFSEILKGNFLLNSVVYSLDPENKSVWAQADVPCSADFESFKLSYFSIIFAIDYFMKNISPKLQMRLKSTIEKDELKNSTSHLYI</sequence>
<reference evidence="2 3" key="2">
    <citation type="journal article" date="2024" name="Int. J. Syst. Evol. Microbiol.">
        <title>Promethearchaeum syntrophicum gen. nov., sp. nov., an anaerobic, obligately syntrophic archaeon, the first isolate of the lineage 'Asgard' archaea, and proposal of the new archaeal phylum Promethearchaeota phyl. nov. and kingdom Promethearchaeati regn. nov.</title>
        <authorList>
            <person name="Imachi H."/>
            <person name="Nobu M.K."/>
            <person name="Kato S."/>
            <person name="Takaki Y."/>
            <person name="Miyazaki M."/>
            <person name="Miyata M."/>
            <person name="Ogawara M."/>
            <person name="Saito Y."/>
            <person name="Sakai S."/>
            <person name="Tahara Y.O."/>
            <person name="Takano Y."/>
            <person name="Tasumi E."/>
            <person name="Uematsu K."/>
            <person name="Yoshimura T."/>
            <person name="Itoh T."/>
            <person name="Ohkuma M."/>
            <person name="Takai K."/>
        </authorList>
    </citation>
    <scope>NUCLEOTIDE SEQUENCE [LARGE SCALE GENOMIC DNA]</scope>
    <source>
        <strain evidence="2 3">MK-D1</strain>
    </source>
</reference>
<dbReference type="RefSeq" id="WP_147664551.1">
    <property type="nucleotide sequence ID" value="NZ_CP042905.2"/>
</dbReference>
<gene>
    <name evidence="2" type="ORF">DSAG12_03500</name>
</gene>
<name>A0A5B9DFV4_9ARCH</name>
<feature type="region of interest" description="Disordered" evidence="1">
    <location>
        <begin position="1"/>
        <end position="28"/>
    </location>
</feature>
<dbReference type="AlphaFoldDB" id="A0A5B9DFV4"/>
<dbReference type="GeneID" id="41331471"/>